<feature type="compositionally biased region" description="Basic and acidic residues" evidence="1">
    <location>
        <begin position="124"/>
        <end position="134"/>
    </location>
</feature>
<evidence type="ECO:0000313" key="3">
    <source>
        <dbReference type="WBParaSite" id="EEL_0000449601-mRNA-1"/>
    </source>
</evidence>
<feature type="region of interest" description="Disordered" evidence="1">
    <location>
        <begin position="121"/>
        <end position="143"/>
    </location>
</feature>
<dbReference type="AlphaFoldDB" id="A0A0R3RRU9"/>
<name>A0A0R3RRU9_9BILA</name>
<dbReference type="WBParaSite" id="EEL_0000449601-mRNA-1">
    <property type="protein sequence ID" value="EEL_0000449601-mRNA-1"/>
    <property type="gene ID" value="EEL_0000449601"/>
</dbReference>
<organism evidence="2 3">
    <name type="scientific">Elaeophora elaphi</name>
    <dbReference type="NCBI Taxonomy" id="1147741"/>
    <lineage>
        <taxon>Eukaryota</taxon>
        <taxon>Metazoa</taxon>
        <taxon>Ecdysozoa</taxon>
        <taxon>Nematoda</taxon>
        <taxon>Chromadorea</taxon>
        <taxon>Rhabditida</taxon>
        <taxon>Spirurina</taxon>
        <taxon>Spiruromorpha</taxon>
        <taxon>Filarioidea</taxon>
        <taxon>Onchocercidae</taxon>
        <taxon>Elaeophora</taxon>
    </lineage>
</organism>
<sequence>MRSSEDETMPSSSTWLFPDLMTREELVAVLKHKFKRIGVNIGRVSKLADDELLEGFKRFAMPKPQRKACVSHNFLNRFESIKDSNNSREVSMAKLENSGSVYSRVNPINGRRISAYGKRVSISNKEHHPAEKNARQHSPIRFP</sequence>
<evidence type="ECO:0000256" key="1">
    <source>
        <dbReference type="SAM" id="MobiDB-lite"/>
    </source>
</evidence>
<accession>A0A0R3RRU9</accession>
<reference evidence="3" key="1">
    <citation type="submission" date="2017-02" db="UniProtKB">
        <authorList>
            <consortium name="WormBaseParasite"/>
        </authorList>
    </citation>
    <scope>IDENTIFICATION</scope>
</reference>
<proteinExistence type="predicted"/>
<keyword evidence="2" id="KW-1185">Reference proteome</keyword>
<dbReference type="Proteomes" id="UP000050640">
    <property type="component" value="Unplaced"/>
</dbReference>
<evidence type="ECO:0000313" key="2">
    <source>
        <dbReference type="Proteomes" id="UP000050640"/>
    </source>
</evidence>
<protein>
    <submittedName>
        <fullName evidence="3">LEM domain-containing protein</fullName>
    </submittedName>
</protein>